<keyword evidence="4" id="KW-0648">Protein biosynthesis</keyword>
<evidence type="ECO:0000256" key="4">
    <source>
        <dbReference type="ARBA" id="ARBA00022917"/>
    </source>
</evidence>
<dbReference type="HAMAP" id="MF_00093">
    <property type="entry name" value="Rel_fac_1"/>
    <property type="match status" value="1"/>
</dbReference>
<dbReference type="InterPro" id="IPR004373">
    <property type="entry name" value="RF-1"/>
</dbReference>
<dbReference type="PROSITE" id="PS00745">
    <property type="entry name" value="RF_PROK_I"/>
    <property type="match status" value="1"/>
</dbReference>
<evidence type="ECO:0000256" key="1">
    <source>
        <dbReference type="ARBA" id="ARBA00010835"/>
    </source>
</evidence>
<dbReference type="NCBIfam" id="TIGR00019">
    <property type="entry name" value="prfA"/>
    <property type="match status" value="1"/>
</dbReference>
<comment type="caution">
    <text evidence="6">The sequence shown here is derived from an EMBL/GenBank/DDBJ whole genome shotgun (WGS) entry which is preliminary data.</text>
</comment>
<dbReference type="CDD" id="cd02955">
    <property type="entry name" value="SSP411"/>
    <property type="match status" value="1"/>
</dbReference>
<name>A0AAD5J219_ACENE</name>
<organism evidence="6 7">
    <name type="scientific">Acer negundo</name>
    <name type="common">Box elder</name>
    <dbReference type="NCBI Taxonomy" id="4023"/>
    <lineage>
        <taxon>Eukaryota</taxon>
        <taxon>Viridiplantae</taxon>
        <taxon>Streptophyta</taxon>
        <taxon>Embryophyta</taxon>
        <taxon>Tracheophyta</taxon>
        <taxon>Spermatophyta</taxon>
        <taxon>Magnoliopsida</taxon>
        <taxon>eudicotyledons</taxon>
        <taxon>Gunneridae</taxon>
        <taxon>Pentapetalae</taxon>
        <taxon>rosids</taxon>
        <taxon>malvids</taxon>
        <taxon>Sapindales</taxon>
        <taxon>Sapindaceae</taxon>
        <taxon>Hippocastanoideae</taxon>
        <taxon>Acereae</taxon>
        <taxon>Acer</taxon>
    </lineage>
</organism>
<dbReference type="InterPro" id="IPR005139">
    <property type="entry name" value="PCRF"/>
</dbReference>
<keyword evidence="7" id="KW-1185">Reference proteome</keyword>
<evidence type="ECO:0000313" key="6">
    <source>
        <dbReference type="EMBL" id="KAI9182593.1"/>
    </source>
</evidence>
<dbReference type="Pfam" id="PF03190">
    <property type="entry name" value="Thioredox_DsbH"/>
    <property type="match status" value="1"/>
</dbReference>
<dbReference type="FunFam" id="3.30.70.1660:FF:000014">
    <property type="entry name" value="Peptide chain release factor 1"/>
    <property type="match status" value="1"/>
</dbReference>
<dbReference type="EMBL" id="JAJSOW010000101">
    <property type="protein sequence ID" value="KAI9182593.1"/>
    <property type="molecule type" value="Genomic_DNA"/>
</dbReference>
<dbReference type="InterPro" id="IPR004879">
    <property type="entry name" value="Ssp411-like_TRX"/>
</dbReference>
<accession>A0AAD5J219</accession>
<dbReference type="Pfam" id="PF00472">
    <property type="entry name" value="RF-1"/>
    <property type="match status" value="1"/>
</dbReference>
<evidence type="ECO:0000256" key="2">
    <source>
        <dbReference type="ARBA" id="ARBA00022481"/>
    </source>
</evidence>
<evidence type="ECO:0000313" key="7">
    <source>
        <dbReference type="Proteomes" id="UP001064489"/>
    </source>
</evidence>
<dbReference type="SMART" id="SM00937">
    <property type="entry name" value="PCRF"/>
    <property type="match status" value="1"/>
</dbReference>
<dbReference type="PANTHER" id="PTHR42899:SF1">
    <property type="entry name" value="SPERMATOGENESIS-ASSOCIATED PROTEIN 20"/>
    <property type="match status" value="1"/>
</dbReference>
<dbReference type="Gene3D" id="1.50.10.10">
    <property type="match status" value="1"/>
</dbReference>
<reference evidence="6" key="2">
    <citation type="submission" date="2023-02" db="EMBL/GenBank/DDBJ databases">
        <authorList>
            <person name="Swenson N.G."/>
            <person name="Wegrzyn J.L."/>
            <person name="Mcevoy S.L."/>
        </authorList>
    </citation>
    <scope>NUCLEOTIDE SEQUENCE</scope>
    <source>
        <strain evidence="6">91603</strain>
        <tissue evidence="6">Leaf</tissue>
    </source>
</reference>
<sequence length="1232" mass="138688">MNSLTTFSNTRIYSTLNHFPTPRHRFGRQSRRSYVVINPSPSFRAARIVCMAEPYMITKLESAEKTWKELSVKLADPDVVSNQSEYQKLTQSMAELDEVVSTFRRFRDCEKQLEETKALAKEDGNEDMAEMIAYEMDSLSNELKELEEKLKVFLLPSDPLDARNIMLEVRAGTGGDEAGIWAGDLVRMYQKYSELNSWKCALVSCSEAEKGGFKTVVMEIKGKRVYSKLKYESGVHRVQRVPQTETQGRVHTSTATVAIMPEADEVEVVIDPKEIELTTARSGGAGGQNVNKVETAVDLFHKPTGIRIFCTEERTQVQNRSRALQLLRAKLYEIKVREQQERIRNERKIQVGTGARAEKIRTYNYKDNRVTDHRLKMNFELTSFLGGNIETAVQSCVTMEQKELLEELAESTVGTPSWVLAMAEQTPTSTSHSHKHSNRLATEHSPYLLQHAHNPVDWYPWGEEAFAEARKRDVPIFLSIGYSTCHWCHVMEVESFEDEGVAKLLNNLFVSIKVDREERPDVDKVYMTYVQALYGGGGWPLSVFLSPDLKPLMGGTYFPPDDKYGRPGFKTILRKVKDAWDTKRDTLIQSGTFAIEQLSEALSASADSKKLPDGLPQNALNLCAEQLSRGYDSQFGGFGSAPKFPRPVEIQLMLYHSKKLEEAGKSVEANEGLKKVFFTLQCMAKGGIHDHIGGGFHRYSVDERWHVPHFEKMLYDQGQLANVYLDAFSITKEVIYSYISRDILDYLRRDMIGPHGEIFSAEDADSAESEGAARKKEGAFYIWASKEVEDILGDHAILFKEHYYVKPTGNCDLSRMSDPDDEFKGKNVLIELNESSALASKLGLPMEKYLDILGECRRKLFDVRSRRPKPHLDDKVIVSWNGLVISSFARASKILKGEAESSIFNFPVVGCDPKEYMEVAENAASFIRSHLYDEQTHRLHHSFRNGPSKAPGFLDDYAFLISALLDVYEFGGETKWLIWATELQNIQDELFLDREGGGYFNTVGDDPSVLLRVKEDHDGAEPSGNSVSVINLIRLASMVTGSKSDNYRQIAEHVLAVFETRLKDMAMAVPLMCCAADMLSVPSRKQVVLVSHKSSADLEKMLAAAHESYDPNKTVIHIDPTDTEELDFWAENNSNIASMARNNFSADKAVALEAGINGVCDDRAIRIDVGMSKGCINGLPEVLEINGNSGLRILTLNPLYQNKSKAYLDADNKEELAYMFPQYAPKQVEVKA</sequence>
<feature type="domain" description="Prokaryotic-type class I peptide chain release factors" evidence="5">
    <location>
        <begin position="281"/>
        <end position="297"/>
    </location>
</feature>
<dbReference type="PANTHER" id="PTHR42899">
    <property type="entry name" value="SPERMATOGENESIS-ASSOCIATED PROTEIN 20"/>
    <property type="match status" value="1"/>
</dbReference>
<dbReference type="GO" id="GO:0005975">
    <property type="term" value="P:carbohydrate metabolic process"/>
    <property type="evidence" value="ECO:0007669"/>
    <property type="project" value="InterPro"/>
</dbReference>
<dbReference type="GO" id="GO:0016149">
    <property type="term" value="F:translation release factor activity, codon specific"/>
    <property type="evidence" value="ECO:0007669"/>
    <property type="project" value="InterPro"/>
</dbReference>
<dbReference type="InterPro" id="IPR012341">
    <property type="entry name" value="6hp_glycosidase-like_sf"/>
</dbReference>
<dbReference type="SUPFAM" id="SSF48208">
    <property type="entry name" value="Six-hairpin glycosidases"/>
    <property type="match status" value="1"/>
</dbReference>
<dbReference type="InterPro" id="IPR024705">
    <property type="entry name" value="Ssp411"/>
</dbReference>
<dbReference type="InterPro" id="IPR008928">
    <property type="entry name" value="6-hairpin_glycosidase_sf"/>
</dbReference>
<dbReference type="Gene3D" id="3.40.30.10">
    <property type="entry name" value="Glutaredoxin"/>
    <property type="match status" value="1"/>
</dbReference>
<evidence type="ECO:0000259" key="5">
    <source>
        <dbReference type="PROSITE" id="PS00745"/>
    </source>
</evidence>
<dbReference type="Gene3D" id="3.30.160.20">
    <property type="match status" value="1"/>
</dbReference>
<dbReference type="InterPro" id="IPR045853">
    <property type="entry name" value="Pep_chain_release_fac_I_sf"/>
</dbReference>
<comment type="similarity">
    <text evidence="1">Belongs to the prokaryotic/mitochondrial release factor family.</text>
</comment>
<dbReference type="Proteomes" id="UP001064489">
    <property type="component" value="Chromosome 4"/>
</dbReference>
<keyword evidence="2" id="KW-0488">Methylation</keyword>
<dbReference type="SUPFAM" id="SSF75620">
    <property type="entry name" value="Release factor"/>
    <property type="match status" value="1"/>
</dbReference>
<gene>
    <name evidence="6" type="ORF">LWI28_026982</name>
</gene>
<dbReference type="Pfam" id="PF03462">
    <property type="entry name" value="PCRF"/>
    <property type="match status" value="1"/>
</dbReference>
<dbReference type="FunFam" id="3.40.30.10:FF:000218">
    <property type="entry name" value="spermatogenesis-associated protein 20"/>
    <property type="match status" value="1"/>
</dbReference>
<reference evidence="6" key="1">
    <citation type="journal article" date="2022" name="Plant J.">
        <title>Strategies of tolerance reflected in two North American maple genomes.</title>
        <authorList>
            <person name="McEvoy S.L."/>
            <person name="Sezen U.U."/>
            <person name="Trouern-Trend A."/>
            <person name="McMahon S.M."/>
            <person name="Schaberg P.G."/>
            <person name="Yang J."/>
            <person name="Wegrzyn J.L."/>
            <person name="Swenson N.G."/>
        </authorList>
    </citation>
    <scope>NUCLEOTIDE SEQUENCE</scope>
    <source>
        <strain evidence="6">91603</strain>
    </source>
</reference>
<dbReference type="InterPro" id="IPR000352">
    <property type="entry name" value="Pep_chain_release_fac_I"/>
</dbReference>
<dbReference type="InterPro" id="IPR036249">
    <property type="entry name" value="Thioredoxin-like_sf"/>
</dbReference>
<dbReference type="FunFam" id="3.30.160.20:FF:000027">
    <property type="entry name" value="Peptide chain release factor 1"/>
    <property type="match status" value="1"/>
</dbReference>
<dbReference type="Gene3D" id="6.10.140.1950">
    <property type="match status" value="1"/>
</dbReference>
<dbReference type="AlphaFoldDB" id="A0AAD5J219"/>
<protein>
    <recommendedName>
        <fullName evidence="5">Prokaryotic-type class I peptide chain release factors domain-containing protein</fullName>
    </recommendedName>
</protein>
<dbReference type="SUPFAM" id="SSF52833">
    <property type="entry name" value="Thioredoxin-like"/>
    <property type="match status" value="1"/>
</dbReference>
<evidence type="ECO:0000256" key="3">
    <source>
        <dbReference type="ARBA" id="ARBA00022490"/>
    </source>
</evidence>
<proteinExistence type="inferred from homology"/>
<keyword evidence="3" id="KW-0963">Cytoplasm</keyword>
<dbReference type="FunFam" id="3.30.70.1660:FF:000002">
    <property type="entry name" value="Peptide chain release factor 1"/>
    <property type="match status" value="1"/>
</dbReference>
<dbReference type="GO" id="GO:0009507">
    <property type="term" value="C:chloroplast"/>
    <property type="evidence" value="ECO:0007669"/>
    <property type="project" value="TreeGrafter"/>
</dbReference>
<dbReference type="Gene3D" id="3.30.70.1660">
    <property type="match status" value="1"/>
</dbReference>
<dbReference type="NCBIfam" id="NF001859">
    <property type="entry name" value="PRK00591.1"/>
    <property type="match status" value="1"/>
</dbReference>